<keyword evidence="2" id="KW-1185">Reference proteome</keyword>
<dbReference type="AlphaFoldDB" id="A0A4U8UZ85"/>
<proteinExistence type="predicted"/>
<accession>A0A4U8UZ85</accession>
<dbReference type="Proteomes" id="UP000298663">
    <property type="component" value="Unassembled WGS sequence"/>
</dbReference>
<evidence type="ECO:0000313" key="2">
    <source>
        <dbReference type="Proteomes" id="UP000298663"/>
    </source>
</evidence>
<name>A0A4U8UZ85_STECR</name>
<reference evidence="1 2" key="1">
    <citation type="journal article" date="2015" name="Genome Biol.">
        <title>Comparative genomics of Steinernema reveals deeply conserved gene regulatory networks.</title>
        <authorList>
            <person name="Dillman A.R."/>
            <person name="Macchietto M."/>
            <person name="Porter C.F."/>
            <person name="Rogers A."/>
            <person name="Williams B."/>
            <person name="Antoshechkin I."/>
            <person name="Lee M.M."/>
            <person name="Goodwin Z."/>
            <person name="Lu X."/>
            <person name="Lewis E.E."/>
            <person name="Goodrich-Blair H."/>
            <person name="Stock S.P."/>
            <person name="Adams B.J."/>
            <person name="Sternberg P.W."/>
            <person name="Mortazavi A."/>
        </authorList>
    </citation>
    <scope>NUCLEOTIDE SEQUENCE [LARGE SCALE GENOMIC DNA]</scope>
    <source>
        <strain evidence="1 2">ALL</strain>
    </source>
</reference>
<dbReference type="EMBL" id="AZBU02000001">
    <property type="protein sequence ID" value="TMS38782.1"/>
    <property type="molecule type" value="Genomic_DNA"/>
</dbReference>
<organism evidence="1 2">
    <name type="scientific">Steinernema carpocapsae</name>
    <name type="common">Entomopathogenic nematode</name>
    <dbReference type="NCBI Taxonomy" id="34508"/>
    <lineage>
        <taxon>Eukaryota</taxon>
        <taxon>Metazoa</taxon>
        <taxon>Ecdysozoa</taxon>
        <taxon>Nematoda</taxon>
        <taxon>Chromadorea</taxon>
        <taxon>Rhabditida</taxon>
        <taxon>Tylenchina</taxon>
        <taxon>Panagrolaimomorpha</taxon>
        <taxon>Strongyloidoidea</taxon>
        <taxon>Steinernematidae</taxon>
        <taxon>Steinernema</taxon>
    </lineage>
</organism>
<sequence>MMTLRCCRPVAEDFPTFSHLRARARFHNMPPVRSAVFSGIGSLVHHTLLHTVVTVPHSTVSKCGNHVFIDNA</sequence>
<reference evidence="1 2" key="2">
    <citation type="journal article" date="2019" name="G3 (Bethesda)">
        <title>Hybrid Assembly of the Genome of the Entomopathogenic Nematode Steinernema carpocapsae Identifies the X-Chromosome.</title>
        <authorList>
            <person name="Serra L."/>
            <person name="Macchietto M."/>
            <person name="Macias-Munoz A."/>
            <person name="McGill C.J."/>
            <person name="Rodriguez I.M."/>
            <person name="Rodriguez B."/>
            <person name="Murad R."/>
            <person name="Mortazavi A."/>
        </authorList>
    </citation>
    <scope>NUCLEOTIDE SEQUENCE [LARGE SCALE GENOMIC DNA]</scope>
    <source>
        <strain evidence="1 2">ALL</strain>
    </source>
</reference>
<gene>
    <name evidence="1" type="ORF">L596_005427</name>
</gene>
<comment type="caution">
    <text evidence="1">The sequence shown here is derived from an EMBL/GenBank/DDBJ whole genome shotgun (WGS) entry which is preliminary data.</text>
</comment>
<protein>
    <submittedName>
        <fullName evidence="1">Uncharacterized protein</fullName>
    </submittedName>
</protein>
<evidence type="ECO:0000313" key="1">
    <source>
        <dbReference type="EMBL" id="TMS38782.1"/>
    </source>
</evidence>